<dbReference type="Proteomes" id="UP000322234">
    <property type="component" value="Unassembled WGS sequence"/>
</dbReference>
<accession>A0A6B0R204</accession>
<organism evidence="2 3">
    <name type="scientific">Bos mutus</name>
    <name type="common">wild yak</name>
    <dbReference type="NCBI Taxonomy" id="72004"/>
    <lineage>
        <taxon>Eukaryota</taxon>
        <taxon>Metazoa</taxon>
        <taxon>Chordata</taxon>
        <taxon>Craniata</taxon>
        <taxon>Vertebrata</taxon>
        <taxon>Euteleostomi</taxon>
        <taxon>Mammalia</taxon>
        <taxon>Eutheria</taxon>
        <taxon>Laurasiatheria</taxon>
        <taxon>Artiodactyla</taxon>
        <taxon>Ruminantia</taxon>
        <taxon>Pecora</taxon>
        <taxon>Bovidae</taxon>
        <taxon>Bovinae</taxon>
        <taxon>Bos</taxon>
    </lineage>
</organism>
<gene>
    <name evidence="2" type="ORF">E5288_WYG014232</name>
</gene>
<dbReference type="AlphaFoldDB" id="A0A6B0R204"/>
<evidence type="ECO:0000313" key="3">
    <source>
        <dbReference type="Proteomes" id="UP000322234"/>
    </source>
</evidence>
<keyword evidence="3" id="KW-1185">Reference proteome</keyword>
<evidence type="ECO:0000256" key="1">
    <source>
        <dbReference type="SAM" id="MobiDB-lite"/>
    </source>
</evidence>
<name>A0A6B0R204_9CETA</name>
<dbReference type="EMBL" id="VBQZ03000020">
    <property type="protein sequence ID" value="MXQ84188.1"/>
    <property type="molecule type" value="Genomic_DNA"/>
</dbReference>
<proteinExistence type="predicted"/>
<feature type="region of interest" description="Disordered" evidence="1">
    <location>
        <begin position="1"/>
        <end position="80"/>
    </location>
</feature>
<reference evidence="2" key="1">
    <citation type="submission" date="2019-10" db="EMBL/GenBank/DDBJ databases">
        <title>The sequence and de novo assembly of the wild yak genome.</title>
        <authorList>
            <person name="Liu Y."/>
        </authorList>
    </citation>
    <scope>NUCLEOTIDE SEQUENCE [LARGE SCALE GENOMIC DNA]</scope>
    <source>
        <strain evidence="2">WY2019</strain>
    </source>
</reference>
<evidence type="ECO:0000313" key="2">
    <source>
        <dbReference type="EMBL" id="MXQ84188.1"/>
    </source>
</evidence>
<comment type="caution">
    <text evidence="2">The sequence shown here is derived from an EMBL/GenBank/DDBJ whole genome shotgun (WGS) entry which is preliminary data.</text>
</comment>
<sequence>MFSGRMSPWRRPWLGRAPLGQAGSGSVLPLREERGIDEDLPPGGEQRESSLHEPQLLSDCGREHDGSQPCVDVLSETGVA</sequence>
<protein>
    <submittedName>
        <fullName evidence="2">Uncharacterized protein</fullName>
    </submittedName>
</protein>